<comment type="caution">
    <text evidence="1">The sequence shown here is derived from an EMBL/GenBank/DDBJ whole genome shotgun (WGS) entry which is preliminary data.</text>
</comment>
<dbReference type="RefSeq" id="WP_377870025.1">
    <property type="nucleotide sequence ID" value="NZ_JBHMAY010000017.1"/>
</dbReference>
<protein>
    <submittedName>
        <fullName evidence="1">Uncharacterized protein</fullName>
    </submittedName>
</protein>
<accession>A0ABV7QF20</accession>
<dbReference type="Proteomes" id="UP001595764">
    <property type="component" value="Unassembled WGS sequence"/>
</dbReference>
<evidence type="ECO:0000313" key="1">
    <source>
        <dbReference type="EMBL" id="MFC3510943.1"/>
    </source>
</evidence>
<sequence length="155" mass="17390">MNEKTVAERLIAVAFHVVKHDLLALSDVDVTFDTTKVTLWTRDDSDLLVPFLQWVDSLGDAAEILGSVHKGSYHLRVFGVLVTGERVEVMTILNDHESAVMVEELGDRTGRRAISRTQLAKIADPELLDDRPFLTEEQLAEVEHWSKTPMPDVTP</sequence>
<dbReference type="EMBL" id="JBHRWI010000016">
    <property type="protein sequence ID" value="MFC3510943.1"/>
    <property type="molecule type" value="Genomic_DNA"/>
</dbReference>
<name>A0ABV7QF20_9PSEU</name>
<proteinExistence type="predicted"/>
<organism evidence="1 2">
    <name type="scientific">Amycolatopsis halotolerans</name>
    <dbReference type="NCBI Taxonomy" id="330083"/>
    <lineage>
        <taxon>Bacteria</taxon>
        <taxon>Bacillati</taxon>
        <taxon>Actinomycetota</taxon>
        <taxon>Actinomycetes</taxon>
        <taxon>Pseudonocardiales</taxon>
        <taxon>Pseudonocardiaceae</taxon>
        <taxon>Amycolatopsis</taxon>
    </lineage>
</organism>
<reference evidence="2" key="1">
    <citation type="journal article" date="2019" name="Int. J. Syst. Evol. Microbiol.">
        <title>The Global Catalogue of Microorganisms (GCM) 10K type strain sequencing project: providing services to taxonomists for standard genome sequencing and annotation.</title>
        <authorList>
            <consortium name="The Broad Institute Genomics Platform"/>
            <consortium name="The Broad Institute Genome Sequencing Center for Infectious Disease"/>
            <person name="Wu L."/>
            <person name="Ma J."/>
        </authorList>
    </citation>
    <scope>NUCLEOTIDE SEQUENCE [LARGE SCALE GENOMIC DNA]</scope>
    <source>
        <strain evidence="2">CGMCC 4.7682</strain>
    </source>
</reference>
<gene>
    <name evidence="1" type="ORF">ACFORO_12275</name>
</gene>
<keyword evidence="2" id="KW-1185">Reference proteome</keyword>
<evidence type="ECO:0000313" key="2">
    <source>
        <dbReference type="Proteomes" id="UP001595764"/>
    </source>
</evidence>